<dbReference type="PANTHER" id="PTHR15362:SF4">
    <property type="entry name" value="CDP-DIACYLGLYCEROL--INOSITOL 3-PHOSPHATIDYLTRANSFERASE"/>
    <property type="match status" value="1"/>
</dbReference>
<comment type="similarity">
    <text evidence="8">Belongs to the CDP-alcohol phosphatidyltransferase class-I family.</text>
</comment>
<dbReference type="STRING" id="1358809.S7WC48"/>
<proteinExistence type="inferred from homology"/>
<dbReference type="PROSITE" id="PS00379">
    <property type="entry name" value="CDP_ALCOHOL_P_TRANSF"/>
    <property type="match status" value="1"/>
</dbReference>
<dbReference type="InterPro" id="IPR000462">
    <property type="entry name" value="CDP-OH_P_trans"/>
</dbReference>
<evidence type="ECO:0000313" key="10">
    <source>
        <dbReference type="EMBL" id="EPR79352.1"/>
    </source>
</evidence>
<dbReference type="OMA" id="VTGVFFY"/>
<keyword evidence="3 9" id="KW-0812">Transmembrane</keyword>
<gene>
    <name evidence="10" type="ORF">SLOPH_2224</name>
</gene>
<evidence type="ECO:0000256" key="9">
    <source>
        <dbReference type="SAM" id="Phobius"/>
    </source>
</evidence>
<dbReference type="InterPro" id="IPR048254">
    <property type="entry name" value="CDP_ALCOHOL_P_TRANSF_CS"/>
</dbReference>
<comment type="caution">
    <text evidence="10">The sequence shown here is derived from an EMBL/GenBank/DDBJ whole genome shotgun (WGS) entry which is preliminary data.</text>
</comment>
<protein>
    <submittedName>
        <fullName evidence="10">CDP-alcohol phosphatidyltransferase</fullName>
    </submittedName>
</protein>
<keyword evidence="7" id="KW-1208">Phospholipid metabolism</keyword>
<dbReference type="GO" id="GO:0003881">
    <property type="term" value="F:CDP-diacylglycerol-inositol 3-phosphatidyltransferase activity"/>
    <property type="evidence" value="ECO:0007669"/>
    <property type="project" value="TreeGrafter"/>
</dbReference>
<evidence type="ECO:0000256" key="4">
    <source>
        <dbReference type="ARBA" id="ARBA00022989"/>
    </source>
</evidence>
<accession>S7WC48</accession>
<dbReference type="GO" id="GO:0005794">
    <property type="term" value="C:Golgi apparatus"/>
    <property type="evidence" value="ECO:0007669"/>
    <property type="project" value="TreeGrafter"/>
</dbReference>
<evidence type="ECO:0000313" key="11">
    <source>
        <dbReference type="Proteomes" id="UP000014978"/>
    </source>
</evidence>
<evidence type="ECO:0000256" key="7">
    <source>
        <dbReference type="ARBA" id="ARBA00023264"/>
    </source>
</evidence>
<evidence type="ECO:0000256" key="2">
    <source>
        <dbReference type="ARBA" id="ARBA00022679"/>
    </source>
</evidence>
<dbReference type="PANTHER" id="PTHR15362">
    <property type="entry name" value="PHOSPHATIDYLINOSITOL SYNTHASE"/>
    <property type="match status" value="1"/>
</dbReference>
<feature type="transmembrane region" description="Helical" evidence="9">
    <location>
        <begin position="12"/>
        <end position="31"/>
    </location>
</feature>
<dbReference type="OrthoDB" id="10251079at2759"/>
<reference evidence="11" key="1">
    <citation type="journal article" date="2013" name="PLoS Genet.">
        <title>The genome of Spraguea lophii and the basis of host-microsporidian interactions.</title>
        <authorList>
            <person name="Campbell S.E."/>
            <person name="Williams T.A."/>
            <person name="Yousuf A."/>
            <person name="Soanes D.M."/>
            <person name="Paszkiewicz K.H."/>
            <person name="Williams B.A.P."/>
        </authorList>
    </citation>
    <scope>NUCLEOTIDE SEQUENCE [LARGE SCALE GENOMIC DNA]</scope>
    <source>
        <strain evidence="11">42_110</strain>
    </source>
</reference>
<keyword evidence="5" id="KW-0443">Lipid metabolism</keyword>
<evidence type="ECO:0000256" key="5">
    <source>
        <dbReference type="ARBA" id="ARBA00023098"/>
    </source>
</evidence>
<keyword evidence="2 8" id="KW-0808">Transferase</keyword>
<organism evidence="10 11">
    <name type="scientific">Spraguea lophii (strain 42_110)</name>
    <name type="common">Microsporidian parasite</name>
    <dbReference type="NCBI Taxonomy" id="1358809"/>
    <lineage>
        <taxon>Eukaryota</taxon>
        <taxon>Fungi</taxon>
        <taxon>Fungi incertae sedis</taxon>
        <taxon>Microsporidia</taxon>
        <taxon>Spragueidae</taxon>
        <taxon>Spraguea</taxon>
    </lineage>
</organism>
<sequence>MKNTLFYTANMIDYFRLFLHIISIYTSKFIFVTLHLTSGFLDLIDGSVARAYNQESTLGKCLDMFTDRLSSIIILIRSPIDNFTLLLLAIDIFSHNLFISYHLIKNKHHKDNKNLILRLYHNIFILMPLCFLTEIYYVFLYLSNYYAINTLVNIFRIFYIMKSFFHVVMIYEAVKGLAVEEDTIDKKDE</sequence>
<evidence type="ECO:0000256" key="1">
    <source>
        <dbReference type="ARBA" id="ARBA00004141"/>
    </source>
</evidence>
<keyword evidence="11" id="KW-1185">Reference proteome</keyword>
<dbReference type="InterPro" id="IPR043130">
    <property type="entry name" value="CDP-OH_PTrfase_TM_dom"/>
</dbReference>
<keyword evidence="4 9" id="KW-1133">Transmembrane helix</keyword>
<keyword evidence="6 9" id="KW-0472">Membrane</keyword>
<dbReference type="VEuPathDB" id="MicrosporidiaDB:SLOPH_2224"/>
<evidence type="ECO:0000256" key="3">
    <source>
        <dbReference type="ARBA" id="ARBA00022692"/>
    </source>
</evidence>
<dbReference type="InParanoid" id="S7WC48"/>
<feature type="transmembrane region" description="Helical" evidence="9">
    <location>
        <begin position="116"/>
        <end position="139"/>
    </location>
</feature>
<dbReference type="Gene3D" id="1.20.120.1760">
    <property type="match status" value="1"/>
</dbReference>
<dbReference type="HOGENOM" id="CLU_067602_2_0_1"/>
<evidence type="ECO:0000256" key="8">
    <source>
        <dbReference type="RuleBase" id="RU003750"/>
    </source>
</evidence>
<dbReference type="Pfam" id="PF01066">
    <property type="entry name" value="CDP-OH_P_transf"/>
    <property type="match status" value="1"/>
</dbReference>
<dbReference type="Proteomes" id="UP000014978">
    <property type="component" value="Unassembled WGS sequence"/>
</dbReference>
<feature type="transmembrane region" description="Helical" evidence="9">
    <location>
        <begin position="83"/>
        <end position="104"/>
    </location>
</feature>
<dbReference type="GO" id="GO:0006661">
    <property type="term" value="P:phosphatidylinositol biosynthetic process"/>
    <property type="evidence" value="ECO:0007669"/>
    <property type="project" value="TreeGrafter"/>
</dbReference>
<dbReference type="EMBL" id="ATCN01000291">
    <property type="protein sequence ID" value="EPR79352.1"/>
    <property type="molecule type" value="Genomic_DNA"/>
</dbReference>
<name>S7WC48_SPRLO</name>
<evidence type="ECO:0000256" key="6">
    <source>
        <dbReference type="ARBA" id="ARBA00023136"/>
    </source>
</evidence>
<comment type="subcellular location">
    <subcellularLocation>
        <location evidence="1">Membrane</location>
        <topology evidence="1">Multi-pass membrane protein</topology>
    </subcellularLocation>
</comment>
<dbReference type="FunCoup" id="S7WC48">
    <property type="interactions" value="145"/>
</dbReference>
<dbReference type="AlphaFoldDB" id="S7WC48"/>
<dbReference type="GO" id="GO:0016020">
    <property type="term" value="C:membrane"/>
    <property type="evidence" value="ECO:0007669"/>
    <property type="project" value="UniProtKB-SubCell"/>
</dbReference>